<organism evidence="9 10">
    <name type="scientific">Ceratodon purpureus</name>
    <name type="common">Fire moss</name>
    <name type="synonym">Dicranum purpureum</name>
    <dbReference type="NCBI Taxonomy" id="3225"/>
    <lineage>
        <taxon>Eukaryota</taxon>
        <taxon>Viridiplantae</taxon>
        <taxon>Streptophyta</taxon>
        <taxon>Embryophyta</taxon>
        <taxon>Bryophyta</taxon>
        <taxon>Bryophytina</taxon>
        <taxon>Bryopsida</taxon>
        <taxon>Dicranidae</taxon>
        <taxon>Pseudoditrichales</taxon>
        <taxon>Ditrichaceae</taxon>
        <taxon>Ceratodon</taxon>
    </lineage>
</organism>
<evidence type="ECO:0000256" key="4">
    <source>
        <dbReference type="ARBA" id="ARBA00022970"/>
    </source>
</evidence>
<keyword evidence="3 7" id="KW-0812">Transmembrane</keyword>
<comment type="subcellular location">
    <subcellularLocation>
        <location evidence="1">Membrane</location>
    </subcellularLocation>
</comment>
<evidence type="ECO:0000256" key="6">
    <source>
        <dbReference type="ARBA" id="ARBA00023136"/>
    </source>
</evidence>
<dbReference type="PANTHER" id="PTHR48017">
    <property type="entry name" value="OS05G0424000 PROTEIN-RELATED"/>
    <property type="match status" value="1"/>
</dbReference>
<feature type="transmembrane region" description="Helical" evidence="7">
    <location>
        <begin position="321"/>
        <end position="341"/>
    </location>
</feature>
<evidence type="ECO:0000313" key="10">
    <source>
        <dbReference type="Proteomes" id="UP000822688"/>
    </source>
</evidence>
<feature type="domain" description="Amino acid transporter transmembrane" evidence="8">
    <location>
        <begin position="54"/>
        <end position="446"/>
    </location>
</feature>
<evidence type="ECO:0000256" key="1">
    <source>
        <dbReference type="ARBA" id="ARBA00004370"/>
    </source>
</evidence>
<feature type="transmembrane region" description="Helical" evidence="7">
    <location>
        <begin position="244"/>
        <end position="265"/>
    </location>
</feature>
<feature type="transmembrane region" description="Helical" evidence="7">
    <location>
        <begin position="180"/>
        <end position="198"/>
    </location>
</feature>
<keyword evidence="5 7" id="KW-1133">Transmembrane helix</keyword>
<evidence type="ECO:0000256" key="3">
    <source>
        <dbReference type="ARBA" id="ARBA00022692"/>
    </source>
</evidence>
<evidence type="ECO:0000256" key="2">
    <source>
        <dbReference type="ARBA" id="ARBA00022448"/>
    </source>
</evidence>
<feature type="transmembrane region" description="Helical" evidence="7">
    <location>
        <begin position="432"/>
        <end position="457"/>
    </location>
</feature>
<feature type="transmembrane region" description="Helical" evidence="7">
    <location>
        <begin position="388"/>
        <end position="411"/>
    </location>
</feature>
<proteinExistence type="predicted"/>
<evidence type="ECO:0000313" key="9">
    <source>
        <dbReference type="EMBL" id="KAG0556998.1"/>
    </source>
</evidence>
<evidence type="ECO:0000256" key="7">
    <source>
        <dbReference type="SAM" id="Phobius"/>
    </source>
</evidence>
<sequence>MESRLESGLGDKGGSLEVENGIGQDDAAHEKGHGGGGAGSGSGTSSFIKKAVWHGGSVYDAFLNAVSAQVGQVILSMPTSYAQMGFKLGLFFHFLYVIIGVYTCYLLARLYVEYRARKEKEGVDFRKHVIQYHELLGALVGPWARNISLFFNIITVGAVAVIQIIACASNAYYLNSKLNKRTWAIIFGAASLTVDLLPTLHNFRVFSFIGALTTTYTSWYMLIAAITRGQPAGVKHTGPKNLRLFFTGTTNILFGTGGHAVTIEIMHAMWKPVRYKYVYLACTIYVLFITVPHSYALYWSFGDELLVENNALGHLPESNARSTALIFMIIHQAIAFGLYIMPLNFMWEKYWGVHEAAYWKRVLVRIPVGVLLWFFALLIPFFGPLNSVIGSLFMSFSVFIIPCVVYTIVFWTPTARENAAEKPGIVRRALGYRTMFGANFLVIVTIAVLGVGFGSYASIANIILQVKSFGAFQACYQCKG</sequence>
<feature type="transmembrane region" description="Helical" evidence="7">
    <location>
        <begin position="149"/>
        <end position="174"/>
    </location>
</feature>
<gene>
    <name evidence="9" type="ORF">KC19_11G094200</name>
</gene>
<protein>
    <recommendedName>
        <fullName evidence="8">Amino acid transporter transmembrane domain-containing protein</fullName>
    </recommendedName>
</protein>
<keyword evidence="10" id="KW-1185">Reference proteome</keyword>
<comment type="caution">
    <text evidence="9">The sequence shown here is derived from an EMBL/GenBank/DDBJ whole genome shotgun (WGS) entry which is preliminary data.</text>
</comment>
<dbReference type="AlphaFoldDB" id="A0A8T0GGT7"/>
<dbReference type="Pfam" id="PF01490">
    <property type="entry name" value="Aa_trans"/>
    <property type="match status" value="1"/>
</dbReference>
<keyword evidence="4" id="KW-0029">Amino-acid transport</keyword>
<evidence type="ECO:0000256" key="5">
    <source>
        <dbReference type="ARBA" id="ARBA00022989"/>
    </source>
</evidence>
<name>A0A8T0GGT7_CERPU</name>
<dbReference type="GO" id="GO:0006865">
    <property type="term" value="P:amino acid transport"/>
    <property type="evidence" value="ECO:0007669"/>
    <property type="project" value="UniProtKB-KW"/>
</dbReference>
<dbReference type="EMBL" id="CM026432">
    <property type="protein sequence ID" value="KAG0556999.1"/>
    <property type="molecule type" value="Genomic_DNA"/>
</dbReference>
<evidence type="ECO:0000259" key="8">
    <source>
        <dbReference type="Pfam" id="PF01490"/>
    </source>
</evidence>
<dbReference type="GO" id="GO:0016020">
    <property type="term" value="C:membrane"/>
    <property type="evidence" value="ECO:0007669"/>
    <property type="project" value="UniProtKB-SubCell"/>
</dbReference>
<feature type="transmembrane region" description="Helical" evidence="7">
    <location>
        <begin position="205"/>
        <end position="224"/>
    </location>
</feature>
<dbReference type="OrthoDB" id="40134at2759"/>
<dbReference type="InterPro" id="IPR013057">
    <property type="entry name" value="AA_transpt_TM"/>
</dbReference>
<reference evidence="9 10" key="1">
    <citation type="submission" date="2020-06" db="EMBL/GenBank/DDBJ databases">
        <title>WGS assembly of Ceratodon purpureus strain R40.</title>
        <authorList>
            <person name="Carey S.B."/>
            <person name="Jenkins J."/>
            <person name="Shu S."/>
            <person name="Lovell J.T."/>
            <person name="Sreedasyam A."/>
            <person name="Maumus F."/>
            <person name="Tiley G.P."/>
            <person name="Fernandez-Pozo N."/>
            <person name="Barry K."/>
            <person name="Chen C."/>
            <person name="Wang M."/>
            <person name="Lipzen A."/>
            <person name="Daum C."/>
            <person name="Saski C.A."/>
            <person name="Payton A.C."/>
            <person name="Mcbreen J.C."/>
            <person name="Conrad R.E."/>
            <person name="Kollar L.M."/>
            <person name="Olsson S."/>
            <person name="Huttunen S."/>
            <person name="Landis J.B."/>
            <person name="Wickett N.J."/>
            <person name="Johnson M.G."/>
            <person name="Rensing S.A."/>
            <person name="Grimwood J."/>
            <person name="Schmutz J."/>
            <person name="Mcdaniel S.F."/>
        </authorList>
    </citation>
    <scope>NUCLEOTIDE SEQUENCE [LARGE SCALE GENOMIC DNA]</scope>
    <source>
        <strain evidence="9 10">R40</strain>
    </source>
</reference>
<dbReference type="EMBL" id="CM026432">
    <property type="protein sequence ID" value="KAG0557000.1"/>
    <property type="molecule type" value="Genomic_DNA"/>
</dbReference>
<accession>A0A8T0GGT7</accession>
<dbReference type="Proteomes" id="UP000822688">
    <property type="component" value="Chromosome 11"/>
</dbReference>
<keyword evidence="2" id="KW-0813">Transport</keyword>
<feature type="transmembrane region" description="Helical" evidence="7">
    <location>
        <begin position="90"/>
        <end position="112"/>
    </location>
</feature>
<feature type="transmembrane region" description="Helical" evidence="7">
    <location>
        <begin position="362"/>
        <end position="382"/>
    </location>
</feature>
<keyword evidence="6 7" id="KW-0472">Membrane</keyword>
<feature type="transmembrane region" description="Helical" evidence="7">
    <location>
        <begin position="277"/>
        <end position="301"/>
    </location>
</feature>
<dbReference type="EMBL" id="CM026432">
    <property type="protein sequence ID" value="KAG0556998.1"/>
    <property type="molecule type" value="Genomic_DNA"/>
</dbReference>